<dbReference type="RefSeq" id="XP_013340093.1">
    <property type="nucleotide sequence ID" value="XM_013484639.1"/>
</dbReference>
<protein>
    <submittedName>
        <fullName evidence="2">Uncharacterized protein</fullName>
    </submittedName>
</protein>
<proteinExistence type="predicted"/>
<gene>
    <name evidence="2" type="ORF">AUEXF2481DRAFT_92025</name>
</gene>
<dbReference type="AlphaFoldDB" id="A0A074Y1F5"/>
<sequence>MAEGEDQSPMRKKARGDAPLDSQDTPPTGVKREYSSMNDEEARVTPTIPGDPGQIAPLASPEPARHLDPLQAAFAEPPGDVGVAQLQAMPPTPDHNAPRMAQPEPQRPAFVAVPSSNLIIHQAQSHLGYRWVPQAQARGWDPDRNIHVTITNMNPTSNFATYTARSSRSMNGLLHHFSAVVDDLQLEVTSLNMTTSTFFAVIWTPASWERLELSIRFFIS</sequence>
<dbReference type="HOGENOM" id="CLU_1255759_0_0_1"/>
<accession>A0A074Y1F5</accession>
<dbReference type="InParanoid" id="A0A074Y1F5"/>
<dbReference type="Proteomes" id="UP000030641">
    <property type="component" value="Unassembled WGS sequence"/>
</dbReference>
<dbReference type="EMBL" id="KL584777">
    <property type="protein sequence ID" value="KEQ91560.1"/>
    <property type="molecule type" value="Genomic_DNA"/>
</dbReference>
<feature type="region of interest" description="Disordered" evidence="1">
    <location>
        <begin position="1"/>
        <end position="62"/>
    </location>
</feature>
<organism evidence="2 3">
    <name type="scientific">Aureobasidium subglaciale (strain EXF-2481)</name>
    <name type="common">Aureobasidium pullulans var. subglaciale</name>
    <dbReference type="NCBI Taxonomy" id="1043005"/>
    <lineage>
        <taxon>Eukaryota</taxon>
        <taxon>Fungi</taxon>
        <taxon>Dikarya</taxon>
        <taxon>Ascomycota</taxon>
        <taxon>Pezizomycotina</taxon>
        <taxon>Dothideomycetes</taxon>
        <taxon>Dothideomycetidae</taxon>
        <taxon>Dothideales</taxon>
        <taxon>Saccotheciaceae</taxon>
        <taxon>Aureobasidium</taxon>
    </lineage>
</organism>
<name>A0A074Y1F5_AURSE</name>
<keyword evidence="3" id="KW-1185">Reference proteome</keyword>
<evidence type="ECO:0000313" key="2">
    <source>
        <dbReference type="EMBL" id="KEQ91560.1"/>
    </source>
</evidence>
<feature type="region of interest" description="Disordered" evidence="1">
    <location>
        <begin position="83"/>
        <end position="102"/>
    </location>
</feature>
<reference evidence="2 3" key="1">
    <citation type="journal article" date="2014" name="BMC Genomics">
        <title>Genome sequencing of four Aureobasidium pullulans varieties: biotechnological potential, stress tolerance, and description of new species.</title>
        <authorList>
            <person name="Gostin Ar C."/>
            <person name="Ohm R.A."/>
            <person name="Kogej T."/>
            <person name="Sonjak S."/>
            <person name="Turk M."/>
            <person name="Zajc J."/>
            <person name="Zalar P."/>
            <person name="Grube M."/>
            <person name="Sun H."/>
            <person name="Han J."/>
            <person name="Sharma A."/>
            <person name="Chiniquy J."/>
            <person name="Ngan C.Y."/>
            <person name="Lipzen A."/>
            <person name="Barry K."/>
            <person name="Grigoriev I.V."/>
            <person name="Gunde-Cimerman N."/>
        </authorList>
    </citation>
    <scope>NUCLEOTIDE SEQUENCE [LARGE SCALE GENOMIC DNA]</scope>
    <source>
        <strain evidence="2 3">EXF-2481</strain>
    </source>
</reference>
<dbReference type="GeneID" id="25372249"/>
<evidence type="ECO:0000256" key="1">
    <source>
        <dbReference type="SAM" id="MobiDB-lite"/>
    </source>
</evidence>
<evidence type="ECO:0000313" key="3">
    <source>
        <dbReference type="Proteomes" id="UP000030641"/>
    </source>
</evidence>